<gene>
    <name evidence="7" type="ORF">DKZ22_08675</name>
</gene>
<feature type="transmembrane region" description="Helical" evidence="5">
    <location>
        <begin position="74"/>
        <end position="95"/>
    </location>
</feature>
<sequence>GIPVFALLLSMLGGVLALLSSIYAAGTVYLVLVSVSGLAVVFVWIAISLCELIFRRRFLAAGHQLSELKYRTPWYPVVPWFAFIASSLSCILIWFDPQQRIALYCTISFVIACYAAYYLQTLWRKYTTKKKVSTVVK</sequence>
<dbReference type="PANTHER" id="PTHR43341">
    <property type="entry name" value="AMINO ACID PERMEASE"/>
    <property type="match status" value="1"/>
</dbReference>
<dbReference type="InterPro" id="IPR004841">
    <property type="entry name" value="AA-permease/SLC12A_dom"/>
</dbReference>
<dbReference type="PANTHER" id="PTHR43341:SF5">
    <property type="entry name" value="S-METHYLMETHIONINE PERMEASE-RELATED"/>
    <property type="match status" value="1"/>
</dbReference>
<name>A0A855XNL4_LIMRT</name>
<feature type="transmembrane region" description="Helical" evidence="5">
    <location>
        <begin position="34"/>
        <end position="54"/>
    </location>
</feature>
<feature type="domain" description="Amino acid permease/ SLC12A" evidence="6">
    <location>
        <begin position="1"/>
        <end position="124"/>
    </location>
</feature>
<comment type="subcellular location">
    <subcellularLocation>
        <location evidence="1">Membrane</location>
        <topology evidence="1">Multi-pass membrane protein</topology>
    </subcellularLocation>
</comment>
<dbReference type="AlphaFoldDB" id="A0A855XNL4"/>
<dbReference type="GO" id="GO:0015171">
    <property type="term" value="F:amino acid transmembrane transporter activity"/>
    <property type="evidence" value="ECO:0007669"/>
    <property type="project" value="TreeGrafter"/>
</dbReference>
<evidence type="ECO:0000256" key="1">
    <source>
        <dbReference type="ARBA" id="ARBA00004141"/>
    </source>
</evidence>
<keyword evidence="3 5" id="KW-1133">Transmembrane helix</keyword>
<dbReference type="Proteomes" id="UP000245980">
    <property type="component" value="Unassembled WGS sequence"/>
</dbReference>
<dbReference type="Pfam" id="PF00324">
    <property type="entry name" value="AA_permease"/>
    <property type="match status" value="1"/>
</dbReference>
<keyword evidence="2 5" id="KW-0812">Transmembrane</keyword>
<dbReference type="EMBL" id="QGHT01000044">
    <property type="protein sequence ID" value="PWT40443.1"/>
    <property type="molecule type" value="Genomic_DNA"/>
</dbReference>
<comment type="caution">
    <text evidence="7">The sequence shown here is derived from an EMBL/GenBank/DDBJ whole genome shotgun (WGS) entry which is preliminary data.</text>
</comment>
<evidence type="ECO:0000259" key="6">
    <source>
        <dbReference type="Pfam" id="PF00324"/>
    </source>
</evidence>
<evidence type="ECO:0000313" key="7">
    <source>
        <dbReference type="EMBL" id="PWT40443.1"/>
    </source>
</evidence>
<dbReference type="GO" id="GO:0016020">
    <property type="term" value="C:membrane"/>
    <property type="evidence" value="ECO:0007669"/>
    <property type="project" value="UniProtKB-SubCell"/>
</dbReference>
<proteinExistence type="predicted"/>
<evidence type="ECO:0000256" key="5">
    <source>
        <dbReference type="SAM" id="Phobius"/>
    </source>
</evidence>
<dbReference type="InterPro" id="IPR050524">
    <property type="entry name" value="APC_YAT"/>
</dbReference>
<protein>
    <submittedName>
        <fullName evidence="7">Amino acid permease</fullName>
    </submittedName>
</protein>
<organism evidence="7 8">
    <name type="scientific">Limosilactobacillus reuteri</name>
    <name type="common">Lactobacillus reuteri</name>
    <dbReference type="NCBI Taxonomy" id="1598"/>
    <lineage>
        <taxon>Bacteria</taxon>
        <taxon>Bacillati</taxon>
        <taxon>Bacillota</taxon>
        <taxon>Bacilli</taxon>
        <taxon>Lactobacillales</taxon>
        <taxon>Lactobacillaceae</taxon>
        <taxon>Limosilactobacillus</taxon>
    </lineage>
</organism>
<keyword evidence="4 5" id="KW-0472">Membrane</keyword>
<evidence type="ECO:0000256" key="3">
    <source>
        <dbReference type="ARBA" id="ARBA00022989"/>
    </source>
</evidence>
<accession>A0A855XNL4</accession>
<evidence type="ECO:0000313" key="8">
    <source>
        <dbReference type="Proteomes" id="UP000245980"/>
    </source>
</evidence>
<evidence type="ECO:0000256" key="2">
    <source>
        <dbReference type="ARBA" id="ARBA00022692"/>
    </source>
</evidence>
<dbReference type="Gene3D" id="1.20.1740.10">
    <property type="entry name" value="Amino acid/polyamine transporter I"/>
    <property type="match status" value="1"/>
</dbReference>
<evidence type="ECO:0000256" key="4">
    <source>
        <dbReference type="ARBA" id="ARBA00023136"/>
    </source>
</evidence>
<feature type="non-terminal residue" evidence="7">
    <location>
        <position position="1"/>
    </location>
</feature>
<feature type="transmembrane region" description="Helical" evidence="5">
    <location>
        <begin position="101"/>
        <end position="119"/>
    </location>
</feature>
<reference evidence="7 8" key="1">
    <citation type="journal article" date="2018" name="Front. Microbiol.">
        <title>Comparative Genomics of the Herbivore Gut Symbiont Lactobacillus reuteri Reveals Genetic Diversity and Lifestyle Adaptation.</title>
        <authorList>
            <person name="Zhao J."/>
        </authorList>
    </citation>
    <scope>NUCLEOTIDE SEQUENCE [LARGE SCALE GENOMIC DNA]</scope>
    <source>
        <strain evidence="7 8">LR10</strain>
    </source>
</reference>